<evidence type="ECO:0000313" key="11">
    <source>
        <dbReference type="Proteomes" id="UP000646484"/>
    </source>
</evidence>
<evidence type="ECO:0000256" key="1">
    <source>
        <dbReference type="ARBA" id="ARBA00004651"/>
    </source>
</evidence>
<evidence type="ECO:0000259" key="8">
    <source>
        <dbReference type="Pfam" id="PF02687"/>
    </source>
</evidence>
<gene>
    <name evidence="10" type="ORF">H8S64_07845</name>
</gene>
<evidence type="ECO:0000256" key="4">
    <source>
        <dbReference type="ARBA" id="ARBA00022989"/>
    </source>
</evidence>
<evidence type="ECO:0000256" key="2">
    <source>
        <dbReference type="ARBA" id="ARBA00022475"/>
    </source>
</evidence>
<dbReference type="InterPro" id="IPR003838">
    <property type="entry name" value="ABC3_permease_C"/>
</dbReference>
<evidence type="ECO:0000256" key="6">
    <source>
        <dbReference type="ARBA" id="ARBA00038076"/>
    </source>
</evidence>
<dbReference type="Pfam" id="PF02687">
    <property type="entry name" value="FtsX"/>
    <property type="match status" value="1"/>
</dbReference>
<proteinExistence type="inferred from homology"/>
<evidence type="ECO:0000259" key="9">
    <source>
        <dbReference type="Pfam" id="PF12704"/>
    </source>
</evidence>
<feature type="domain" description="MacB-like periplasmic core" evidence="9">
    <location>
        <begin position="24"/>
        <end position="252"/>
    </location>
</feature>
<dbReference type="InterPro" id="IPR025857">
    <property type="entry name" value="MacB_PCD"/>
</dbReference>
<organism evidence="10 11">
    <name type="scientific">Butyricimonas hominis</name>
    <dbReference type="NCBI Taxonomy" id="2763032"/>
    <lineage>
        <taxon>Bacteria</taxon>
        <taxon>Pseudomonadati</taxon>
        <taxon>Bacteroidota</taxon>
        <taxon>Bacteroidia</taxon>
        <taxon>Bacteroidales</taxon>
        <taxon>Odoribacteraceae</taxon>
        <taxon>Butyricimonas</taxon>
    </lineage>
</organism>
<feature type="transmembrane region" description="Helical" evidence="7">
    <location>
        <begin position="334"/>
        <end position="360"/>
    </location>
</feature>
<feature type="transmembrane region" description="Helical" evidence="7">
    <location>
        <begin position="24"/>
        <end position="45"/>
    </location>
</feature>
<evidence type="ECO:0000256" key="5">
    <source>
        <dbReference type="ARBA" id="ARBA00023136"/>
    </source>
</evidence>
<feature type="domain" description="ABC3 transporter permease C-terminal" evidence="8">
    <location>
        <begin position="293"/>
        <end position="412"/>
    </location>
</feature>
<keyword evidence="5 7" id="KW-0472">Membrane</keyword>
<keyword evidence="11" id="KW-1185">Reference proteome</keyword>
<keyword evidence="3 7" id="KW-0812">Transmembrane</keyword>
<sequence length="419" mass="46465">MRNIIDLDRWEEIMMTITRNKTRSILTAFGVFWGIFMLIVLIGGGNGMRVLIGRSFSSFATNSCFVSSHPTSEAYKGFRKGRYWSLNVKDVDILRSNIPEIAYIVPMLFSRRGDNNILYEDKFFTGGVKGVMKDYENIEHQSLVYGRFLNDIDVNEQRKVCVIGIRIYETLFAKGEDPTGKYIRVDGVYYQVIGVVETIDSDINIGGNAEETVILPFTTMQNTYQTGNSVHLIAMTGKPGVKIQTIESAAERVVKQNHMIAPNDAQAVLLINAEKLYKLYENLFIGIDLLIWIVGLGTLLAGVIGVSNIMMITVRERTGEIGVRRAIGARPYDIMGQVISESMVLTGLAGMLGISLAVYVLELMNVGVTSAKGYYAGFEISFWTVVGATFILLLLGSLAGLAPAFRAMNIKPIDAIREE</sequence>
<comment type="caution">
    <text evidence="10">The sequence shown here is derived from an EMBL/GenBank/DDBJ whole genome shotgun (WGS) entry which is preliminary data.</text>
</comment>
<reference evidence="10 11" key="1">
    <citation type="submission" date="2020-08" db="EMBL/GenBank/DDBJ databases">
        <title>Genome public.</title>
        <authorList>
            <person name="Liu C."/>
            <person name="Sun Q."/>
        </authorList>
    </citation>
    <scope>NUCLEOTIDE SEQUENCE [LARGE SCALE GENOMIC DNA]</scope>
    <source>
        <strain evidence="10 11">NSJ-56</strain>
    </source>
</reference>
<keyword evidence="2" id="KW-1003">Cell membrane</keyword>
<evidence type="ECO:0000256" key="3">
    <source>
        <dbReference type="ARBA" id="ARBA00022692"/>
    </source>
</evidence>
<keyword evidence="4 7" id="KW-1133">Transmembrane helix</keyword>
<name>A0ABR7CZA8_9BACT</name>
<dbReference type="Pfam" id="PF12704">
    <property type="entry name" value="MacB_PCD"/>
    <property type="match status" value="1"/>
</dbReference>
<comment type="similarity">
    <text evidence="6">Belongs to the ABC-4 integral membrane protein family.</text>
</comment>
<evidence type="ECO:0000313" key="10">
    <source>
        <dbReference type="EMBL" id="MBC5621007.1"/>
    </source>
</evidence>
<evidence type="ECO:0000256" key="7">
    <source>
        <dbReference type="SAM" id="Phobius"/>
    </source>
</evidence>
<dbReference type="EMBL" id="JACOOH010000003">
    <property type="protein sequence ID" value="MBC5621007.1"/>
    <property type="molecule type" value="Genomic_DNA"/>
</dbReference>
<dbReference type="PANTHER" id="PTHR30572:SF4">
    <property type="entry name" value="ABC TRANSPORTER PERMEASE YTRF"/>
    <property type="match status" value="1"/>
</dbReference>
<dbReference type="RefSeq" id="WP_099292683.1">
    <property type="nucleotide sequence ID" value="NZ_JACOOH010000003.1"/>
</dbReference>
<feature type="transmembrane region" description="Helical" evidence="7">
    <location>
        <begin position="380"/>
        <end position="402"/>
    </location>
</feature>
<dbReference type="Proteomes" id="UP000646484">
    <property type="component" value="Unassembled WGS sequence"/>
</dbReference>
<accession>A0ABR7CZA8</accession>
<feature type="transmembrane region" description="Helical" evidence="7">
    <location>
        <begin position="289"/>
        <end position="314"/>
    </location>
</feature>
<comment type="subcellular location">
    <subcellularLocation>
        <location evidence="1">Cell membrane</location>
        <topology evidence="1">Multi-pass membrane protein</topology>
    </subcellularLocation>
</comment>
<protein>
    <submittedName>
        <fullName evidence="10">ABC transporter permease</fullName>
    </submittedName>
</protein>
<dbReference type="InterPro" id="IPR050250">
    <property type="entry name" value="Macrolide_Exporter_MacB"/>
</dbReference>
<dbReference type="PANTHER" id="PTHR30572">
    <property type="entry name" value="MEMBRANE COMPONENT OF TRANSPORTER-RELATED"/>
    <property type="match status" value="1"/>
</dbReference>